<evidence type="ECO:0000256" key="1">
    <source>
        <dbReference type="SAM" id="Coils"/>
    </source>
</evidence>
<proteinExistence type="predicted"/>
<organism evidence="2 3">
    <name type="scientific">Candidatus Magasanikbacteria bacterium RIFCSPHIGHO2_01_FULL_47_8</name>
    <dbReference type="NCBI Taxonomy" id="1798673"/>
    <lineage>
        <taxon>Bacteria</taxon>
        <taxon>Candidatus Magasanikiibacteriota</taxon>
    </lineage>
</organism>
<comment type="caution">
    <text evidence="2">The sequence shown here is derived from an EMBL/GenBank/DDBJ whole genome shotgun (WGS) entry which is preliminary data.</text>
</comment>
<reference evidence="2 3" key="1">
    <citation type="journal article" date="2016" name="Nat. Commun.">
        <title>Thousands of microbial genomes shed light on interconnected biogeochemical processes in an aquifer system.</title>
        <authorList>
            <person name="Anantharaman K."/>
            <person name="Brown C.T."/>
            <person name="Hug L.A."/>
            <person name="Sharon I."/>
            <person name="Castelle C.J."/>
            <person name="Probst A.J."/>
            <person name="Thomas B.C."/>
            <person name="Singh A."/>
            <person name="Wilkins M.J."/>
            <person name="Karaoz U."/>
            <person name="Brodie E.L."/>
            <person name="Williams K.H."/>
            <person name="Hubbard S.S."/>
            <person name="Banfield J.F."/>
        </authorList>
    </citation>
    <scope>NUCLEOTIDE SEQUENCE [LARGE SCALE GENOMIC DNA]</scope>
</reference>
<evidence type="ECO:0000313" key="2">
    <source>
        <dbReference type="EMBL" id="OGH69406.1"/>
    </source>
</evidence>
<gene>
    <name evidence="2" type="ORF">A2754_02690</name>
</gene>
<sequence>MSSSGENKLKTVFASRWFLAMMAVVLLLLGIAYTRAAYQNYQVQAEIKRLQGEAKRLEAKKMETIDALKYVRSNAYVEEKARTELNLVKEGEQMAVIAGTKINSAAGQEKTKRVESSNISNPLKWWNYFFVNNH</sequence>
<dbReference type="Pfam" id="PF04977">
    <property type="entry name" value="DivIC"/>
    <property type="match status" value="1"/>
</dbReference>
<evidence type="ECO:0008006" key="4">
    <source>
        <dbReference type="Google" id="ProtNLM"/>
    </source>
</evidence>
<dbReference type="EMBL" id="MFPU01000047">
    <property type="protein sequence ID" value="OGH69406.1"/>
    <property type="molecule type" value="Genomic_DNA"/>
</dbReference>
<accession>A0A1F6MCQ1</accession>
<name>A0A1F6MCQ1_9BACT</name>
<keyword evidence="1" id="KW-0175">Coiled coil</keyword>
<dbReference type="InterPro" id="IPR007060">
    <property type="entry name" value="FtsL/DivIC"/>
</dbReference>
<dbReference type="Proteomes" id="UP000177953">
    <property type="component" value="Unassembled WGS sequence"/>
</dbReference>
<evidence type="ECO:0000313" key="3">
    <source>
        <dbReference type="Proteomes" id="UP000177953"/>
    </source>
</evidence>
<protein>
    <recommendedName>
        <fullName evidence="4">Cell division protein FtsL</fullName>
    </recommendedName>
</protein>
<feature type="coiled-coil region" evidence="1">
    <location>
        <begin position="40"/>
        <end position="67"/>
    </location>
</feature>
<dbReference type="AlphaFoldDB" id="A0A1F6MCQ1"/>